<evidence type="ECO:0000256" key="1">
    <source>
        <dbReference type="SAM" id="SignalP"/>
    </source>
</evidence>
<proteinExistence type="predicted"/>
<keyword evidence="1" id="KW-0732">Signal</keyword>
<dbReference type="GO" id="GO:0016787">
    <property type="term" value="F:hydrolase activity"/>
    <property type="evidence" value="ECO:0007669"/>
    <property type="project" value="UniProtKB-KW"/>
</dbReference>
<accession>A0ABV3SLV2</accession>
<dbReference type="EMBL" id="JBDPGJ010000004">
    <property type="protein sequence ID" value="MEX0407758.1"/>
    <property type="molecule type" value="Genomic_DNA"/>
</dbReference>
<keyword evidence="2" id="KW-0378">Hydrolase</keyword>
<name>A0ABV3SLV2_9HYPH</name>
<reference evidence="2 3" key="1">
    <citation type="submission" date="2024-05" db="EMBL/GenBank/DDBJ databases">
        <authorList>
            <person name="Jiang F."/>
        </authorList>
    </citation>
    <scope>NUCLEOTIDE SEQUENCE [LARGE SCALE GENOMIC DNA]</scope>
    <source>
        <strain evidence="2 3">LZ166</strain>
    </source>
</reference>
<organism evidence="2 3">
    <name type="scientific">Aquibium pacificus</name>
    <dbReference type="NCBI Taxonomy" id="3153579"/>
    <lineage>
        <taxon>Bacteria</taxon>
        <taxon>Pseudomonadati</taxon>
        <taxon>Pseudomonadota</taxon>
        <taxon>Alphaproteobacteria</taxon>
        <taxon>Hyphomicrobiales</taxon>
        <taxon>Phyllobacteriaceae</taxon>
        <taxon>Aquibium</taxon>
    </lineage>
</organism>
<feature type="chain" id="PRO_5045689882" evidence="1">
    <location>
        <begin position="35"/>
        <end position="589"/>
    </location>
</feature>
<dbReference type="Pfam" id="PF05990">
    <property type="entry name" value="DUF900"/>
    <property type="match status" value="1"/>
</dbReference>
<dbReference type="InterPro" id="IPR010297">
    <property type="entry name" value="DUF900_hydrolase"/>
</dbReference>
<comment type="caution">
    <text evidence="2">The sequence shown here is derived from an EMBL/GenBank/DDBJ whole genome shotgun (WGS) entry which is preliminary data.</text>
</comment>
<dbReference type="InterPro" id="IPR029058">
    <property type="entry name" value="AB_hydrolase_fold"/>
</dbReference>
<dbReference type="PANTHER" id="PTHR36513">
    <property type="entry name" value="ABC TRANSMEMBRANE TYPE-1 DOMAIN-CONTAINING PROTEIN"/>
    <property type="match status" value="1"/>
</dbReference>
<dbReference type="RefSeq" id="WP_367955626.1">
    <property type="nucleotide sequence ID" value="NZ_JBDPGJ010000004.1"/>
</dbReference>
<dbReference type="PANTHER" id="PTHR36513:SF1">
    <property type="entry name" value="TRANSMEMBRANE PROTEIN"/>
    <property type="match status" value="1"/>
</dbReference>
<protein>
    <submittedName>
        <fullName evidence="2">Alpha/beta hydrolase</fullName>
    </submittedName>
</protein>
<keyword evidence="3" id="KW-1185">Reference proteome</keyword>
<dbReference type="Proteomes" id="UP001556692">
    <property type="component" value="Unassembled WGS sequence"/>
</dbReference>
<evidence type="ECO:0000313" key="3">
    <source>
        <dbReference type="Proteomes" id="UP001556692"/>
    </source>
</evidence>
<dbReference type="Gene3D" id="3.40.50.1820">
    <property type="entry name" value="alpha/beta hydrolase"/>
    <property type="match status" value="1"/>
</dbReference>
<evidence type="ECO:0000313" key="2">
    <source>
        <dbReference type="EMBL" id="MEX0407758.1"/>
    </source>
</evidence>
<dbReference type="PROSITE" id="PS00369">
    <property type="entry name" value="PTS_HPR_HIS"/>
    <property type="match status" value="1"/>
</dbReference>
<sequence>MIDRVRFGMSRTRFAAVLLALLAFPLFWSGPAAAVDPLLGVAIAQAVAAGDEEKAIGLIADALDGESDPRIVVDLLEQKAAIERDAGLHARAAATERRLSDAIAASEGEFSPERVPVLTRLSGDLAAAGEFAMAVGTLEEALRISRAAGLADGVEPLLGELDDLAARSGDPAVAARAREVAAEHVETVRRLEEETSRAFDVDPEKGFSTVRIFYATDRARSGSELPNDFYGGGRGTLEMGTAEVSIPQHHRPGQIEAPSIWTFDFREDPERHVVLSSVTPKADSAVFADMQAQVRETGVAEAFVFVHGFNVPFHEAAKRTAQMAYDMNFDGLPILYSWPSRASVVSYIADTAVVNLSGRRLSLFLEDLVAKSGAKRIHLIAHSMGNRALTDALELFALRHDGEAPAFDQVLFTAPDLDAGLFAEMMKTIRTTAERITLYASNKDWALAVSRQLHGDSPRAGQGGRQILNVASLDSIDMTAIGEDMLKHSYYANNPSALTDILSLFWRDAPPEKRCGMTQVEGENGSYWQYAPEGCDSDALLSTLSFLRHGSISTIDDARIFMNRFIVPATIDAGERSRLESALRKLFER</sequence>
<gene>
    <name evidence="2" type="ORF">ABGN05_19030</name>
</gene>
<dbReference type="InterPro" id="IPR001020">
    <property type="entry name" value="PTS_HPr_His_P_site"/>
</dbReference>
<feature type="signal peptide" evidence="1">
    <location>
        <begin position="1"/>
        <end position="34"/>
    </location>
</feature>
<dbReference type="SUPFAM" id="SSF53474">
    <property type="entry name" value="alpha/beta-Hydrolases"/>
    <property type="match status" value="1"/>
</dbReference>